<proteinExistence type="predicted"/>
<comment type="caution">
    <text evidence="2">The sequence shown here is derived from an EMBL/GenBank/DDBJ whole genome shotgun (WGS) entry which is preliminary data.</text>
</comment>
<name>A0A2J8QAI3_PANTR</name>
<evidence type="ECO:0000256" key="1">
    <source>
        <dbReference type="SAM" id="MobiDB-lite"/>
    </source>
</evidence>
<accession>A0A2J8QAI3</accession>
<gene>
    <name evidence="2" type="ORF">CK820_G0033774</name>
</gene>
<evidence type="ECO:0000313" key="2">
    <source>
        <dbReference type="EMBL" id="PNI93288.1"/>
    </source>
</evidence>
<dbReference type="EMBL" id="NBAG03000050">
    <property type="protein sequence ID" value="PNI93288.1"/>
    <property type="molecule type" value="Genomic_DNA"/>
</dbReference>
<organism evidence="2 3">
    <name type="scientific">Pan troglodytes</name>
    <name type="common">Chimpanzee</name>
    <dbReference type="NCBI Taxonomy" id="9598"/>
    <lineage>
        <taxon>Eukaryota</taxon>
        <taxon>Metazoa</taxon>
        <taxon>Chordata</taxon>
        <taxon>Craniata</taxon>
        <taxon>Vertebrata</taxon>
        <taxon>Euteleostomi</taxon>
        <taxon>Mammalia</taxon>
        <taxon>Eutheria</taxon>
        <taxon>Euarchontoglires</taxon>
        <taxon>Primates</taxon>
        <taxon>Haplorrhini</taxon>
        <taxon>Catarrhini</taxon>
        <taxon>Hominidae</taxon>
        <taxon>Pan</taxon>
    </lineage>
</organism>
<reference evidence="2 3" key="1">
    <citation type="submission" date="2017-12" db="EMBL/GenBank/DDBJ databases">
        <title>High-resolution comparative analysis of great ape genomes.</title>
        <authorList>
            <person name="Pollen A."/>
            <person name="Hastie A."/>
            <person name="Hormozdiari F."/>
            <person name="Dougherty M."/>
            <person name="Liu R."/>
            <person name="Chaisson M."/>
            <person name="Hoppe E."/>
            <person name="Hill C."/>
            <person name="Pang A."/>
            <person name="Hillier L."/>
            <person name="Baker C."/>
            <person name="Armstrong J."/>
            <person name="Shendure J."/>
            <person name="Paten B."/>
            <person name="Wilson R."/>
            <person name="Chao H."/>
            <person name="Schneider V."/>
            <person name="Ventura M."/>
            <person name="Kronenberg Z."/>
            <person name="Murali S."/>
            <person name="Gordon D."/>
            <person name="Cantsilieris S."/>
            <person name="Munson K."/>
            <person name="Nelson B."/>
            <person name="Raja A."/>
            <person name="Underwood J."/>
            <person name="Diekhans M."/>
            <person name="Fiddes I."/>
            <person name="Haussler D."/>
            <person name="Eichler E."/>
        </authorList>
    </citation>
    <scope>NUCLEOTIDE SEQUENCE [LARGE SCALE GENOMIC DNA]</scope>
    <source>
        <strain evidence="2">Yerkes chimp pedigree #C0471</strain>
    </source>
</reference>
<protein>
    <submittedName>
        <fullName evidence="2">MRGPRF isoform 3</fullName>
    </submittedName>
</protein>
<evidence type="ECO:0000313" key="3">
    <source>
        <dbReference type="Proteomes" id="UP000236370"/>
    </source>
</evidence>
<dbReference type="AlphaFoldDB" id="A0A2J8QAI3"/>
<sequence length="104" mass="10614">MAGNCSWEAHPGNRNKVSATGGGPWSCPDGCGWEGQTQPSISSPIPPFLAPLSSSGPTVGSGLLWAMWPGTSSLDPPTLLSSSVRQAPGLDLKVPRCADTVVAL</sequence>
<dbReference type="Proteomes" id="UP000236370">
    <property type="component" value="Unassembled WGS sequence"/>
</dbReference>
<feature type="region of interest" description="Disordered" evidence="1">
    <location>
        <begin position="1"/>
        <end position="49"/>
    </location>
</feature>